<evidence type="ECO:0000313" key="4">
    <source>
        <dbReference type="Proteomes" id="UP000236738"/>
    </source>
</evidence>
<dbReference type="Pfam" id="PF19313">
    <property type="entry name" value="DUF5916"/>
    <property type="match status" value="1"/>
</dbReference>
<accession>A0A1H6ALK8</accession>
<organism evidence="3 4">
    <name type="scientific">Halpernia humi</name>
    <dbReference type="NCBI Taxonomy" id="493375"/>
    <lineage>
        <taxon>Bacteria</taxon>
        <taxon>Pseudomonadati</taxon>
        <taxon>Bacteroidota</taxon>
        <taxon>Flavobacteriia</taxon>
        <taxon>Flavobacteriales</taxon>
        <taxon>Weeksellaceae</taxon>
        <taxon>Chryseobacterium group</taxon>
        <taxon>Halpernia</taxon>
    </lineage>
</organism>
<dbReference type="CDD" id="cd09618">
    <property type="entry name" value="CBM9_like_2"/>
    <property type="match status" value="1"/>
</dbReference>
<dbReference type="GO" id="GO:0030246">
    <property type="term" value="F:carbohydrate binding"/>
    <property type="evidence" value="ECO:0007669"/>
    <property type="project" value="InterPro"/>
</dbReference>
<reference evidence="4" key="1">
    <citation type="submission" date="2016-10" db="EMBL/GenBank/DDBJ databases">
        <authorList>
            <person name="Varghese N."/>
            <person name="Submissions S."/>
        </authorList>
    </citation>
    <scope>NUCLEOTIDE SEQUENCE [LARGE SCALE GENOMIC DNA]</scope>
    <source>
        <strain evidence="4">DSM 21580</strain>
    </source>
</reference>
<dbReference type="SUPFAM" id="SSF49344">
    <property type="entry name" value="CBD9-like"/>
    <property type="match status" value="1"/>
</dbReference>
<evidence type="ECO:0000313" key="3">
    <source>
        <dbReference type="EMBL" id="SEG49608.1"/>
    </source>
</evidence>
<dbReference type="Pfam" id="PF06452">
    <property type="entry name" value="CBM9_1"/>
    <property type="match status" value="1"/>
</dbReference>
<dbReference type="RefSeq" id="WP_103914364.1">
    <property type="nucleotide sequence ID" value="NZ_FNUS01000006.1"/>
</dbReference>
<dbReference type="Gene3D" id="2.60.40.1190">
    <property type="match status" value="1"/>
</dbReference>
<evidence type="ECO:0000259" key="2">
    <source>
        <dbReference type="Pfam" id="PF19313"/>
    </source>
</evidence>
<dbReference type="Proteomes" id="UP000236738">
    <property type="component" value="Unassembled WGS sequence"/>
</dbReference>
<feature type="domain" description="Carbohydrate-binding" evidence="1">
    <location>
        <begin position="42"/>
        <end position="206"/>
    </location>
</feature>
<dbReference type="EMBL" id="FNUS01000006">
    <property type="protein sequence ID" value="SEG49608.1"/>
    <property type="molecule type" value="Genomic_DNA"/>
</dbReference>
<evidence type="ECO:0000259" key="1">
    <source>
        <dbReference type="Pfam" id="PF06452"/>
    </source>
</evidence>
<dbReference type="GO" id="GO:0016052">
    <property type="term" value="P:carbohydrate catabolic process"/>
    <property type="evidence" value="ECO:0007669"/>
    <property type="project" value="InterPro"/>
</dbReference>
<dbReference type="AlphaFoldDB" id="A0A1H6ALK8"/>
<dbReference type="GO" id="GO:0004553">
    <property type="term" value="F:hydrolase activity, hydrolyzing O-glycosyl compounds"/>
    <property type="evidence" value="ECO:0007669"/>
    <property type="project" value="InterPro"/>
</dbReference>
<dbReference type="InterPro" id="IPR045670">
    <property type="entry name" value="DUF5916"/>
</dbReference>
<dbReference type="InterPro" id="IPR010502">
    <property type="entry name" value="Carb-bd_dom_fam9"/>
</dbReference>
<keyword evidence="4" id="KW-1185">Reference proteome</keyword>
<name>A0A1H6ALK8_9FLAO</name>
<proteinExistence type="predicted"/>
<dbReference type="OrthoDB" id="9786766at2"/>
<sequence>MRIFYLIICLSASSIFFAQKKSEDSIVRKEITAIKVSSAPKIDGILDEEIWKNVPVAQNFVEFQPQNGKAESPDFRTEVKILYDDTAIYISAMMYDPEPDKIAKELVERDDVGNDDFFDVLLNGYNDKQQSLEFLVMPSGVQFDAKLTNDNEDGNWSAVWYSAAKINEKGWAVEMKIPFSELRFPKKDIQKWGLNFIRFTRRNKVKTTWNFVDNKKNSLLLFDGTLKGIEKINTPVRLSFLPYFSTYLNNYDGKTTASINGGMDVKYGINDAFTLDTTLIPDFGQTAFDATILNLSPFEQQFTENRAFFTEGTELFSKGNLFYSRRVGDYPSRDPNLKSVESLVKNIQKVKLLNATKISGRTNKGLGIGFFNGITKKTDAEIINNATGQIRTETLEPLANYNVIVLDQRFNGNSSVSFVNTNVTRAGDFRDANATAILTNLTDKKNKYNFYSNFKGSYVKDNTKIFGTDIAAGVGKISGKSQYAFDFEAISKNYNIDDLGYTGPTNYYSFHGYYGYHLLQPNKNYNNINWNNNINYGRRLDTDLFQVFDFNTNIGFQDKQFRNYTVGVHSFPVGENDLYEPRTFGKYLFIPAHINPYLYYNSDNRKKLTYSFAIDYYMYDQTGRNRMYNELGFRYRFSDHFSLEYNGSSDISNQEQGFAGNQNANIYIGTRNRNTVINGLTSRYAINNTMLISFNLRHYYTEVNYKKFGILQDNGRVSDVNNYSIKNQTYNAWNIDLRYSWYFAPGSQLTLLYQNAVQNSLNYSKVNFRNNFNQLFNEPMNNTLSLKVTYFIDYNAVKHLLSKKEKL</sequence>
<feature type="domain" description="DUF5916" evidence="2">
    <location>
        <begin position="234"/>
        <end position="800"/>
    </location>
</feature>
<gene>
    <name evidence="3" type="ORF">SAMN05421847_2505</name>
</gene>
<protein>
    <submittedName>
        <fullName evidence="3">Carbohydrate family 9 binding domain-like</fullName>
    </submittedName>
</protein>